<evidence type="ECO:0000313" key="3">
    <source>
        <dbReference type="Proteomes" id="UP001165302"/>
    </source>
</evidence>
<proteinExistence type="predicted"/>
<dbReference type="Proteomes" id="UP001165302">
    <property type="component" value="Unassembled WGS sequence"/>
</dbReference>
<evidence type="ECO:0000313" key="2">
    <source>
        <dbReference type="EMBL" id="MCA5006831.1"/>
    </source>
</evidence>
<keyword evidence="3" id="KW-1185">Reference proteome</keyword>
<dbReference type="EMBL" id="JADEYP010000055">
    <property type="protein sequence ID" value="MCA5006831.1"/>
    <property type="molecule type" value="Genomic_DNA"/>
</dbReference>
<reference evidence="2" key="1">
    <citation type="submission" date="2020-10" db="EMBL/GenBank/DDBJ databases">
        <authorList>
            <person name="Lu T."/>
            <person name="Wang Q."/>
            <person name="Han X."/>
        </authorList>
    </citation>
    <scope>NUCLEOTIDE SEQUENCE</scope>
    <source>
        <strain evidence="2">WQ 366</strain>
    </source>
</reference>
<organism evidence="2 3">
    <name type="scientific">Sphingobacterium bovistauri</name>
    <dbReference type="NCBI Taxonomy" id="2781959"/>
    <lineage>
        <taxon>Bacteria</taxon>
        <taxon>Pseudomonadati</taxon>
        <taxon>Bacteroidota</taxon>
        <taxon>Sphingobacteriia</taxon>
        <taxon>Sphingobacteriales</taxon>
        <taxon>Sphingobacteriaceae</taxon>
        <taxon>Sphingobacterium</taxon>
    </lineage>
</organism>
<gene>
    <name evidence="2" type="ORF">IPZ78_16985</name>
</gene>
<keyword evidence="1" id="KW-0732">Signal</keyword>
<feature type="signal peptide" evidence="1">
    <location>
        <begin position="1"/>
        <end position="18"/>
    </location>
</feature>
<protein>
    <submittedName>
        <fullName evidence="2">Uncharacterized protein</fullName>
    </submittedName>
</protein>
<sequence length="620" mass="69076">MRKNITFLFILYLFTACSKDNTFTTDPSNDGNTLSFKIGGYLDLQASSVSKSNDGNVKLFSKTTQVEGYNIESNFIESSIGNDNGIKNKLKNTSKLANTPLQTNSKYRLIIYESISKKQIYNQIVNSNIITSVPVARNVEYDWVAFTYDTSLDADLNNPAVVSNDIIQSLQVQTVRNKPFMTASGKNVKIISSDPNLVQSNISINFKQKTARVAVKLDLTQLEFLSRITTSRLALQSNKLYTGNYDFFSGTEGDYLANGYSAFNTYTNLTIPTNPAGNLIIFPTPEQNETVNTVKNIIKSNYLYTSKLDAFDDVNVEIRYLGWNYITGSNNPTEKLSYNVNDPAATNFNFKISTHLQYAKSYTFELKLKNGNSSQVGNVWWANFNLAYDPLKNAYYIKDKHTPLSSITRNSSGNNQGFGTIKTIEPVQYIPSSWNTTSNKIDYFQPGYLQMNSPGAYDSNRDICNLIAPIGTWRLPTNLDYSALASSSNYIYNKSYLGYYIPNTVASPNGGVVTFHMHGYLTKPSSGTSWNVIRAGLSQDRALTPAFNVDLPNGVTTNYDAGEGRYLYKNISGGFGYITLYTNGLSQNITGKVNGELTPIDNTIAENQAYSVRCIRDTRP</sequence>
<dbReference type="PROSITE" id="PS51257">
    <property type="entry name" value="PROKAR_LIPOPROTEIN"/>
    <property type="match status" value="1"/>
</dbReference>
<accession>A0ABS7Z9H5</accession>
<dbReference type="RefSeq" id="WP_225555182.1">
    <property type="nucleotide sequence ID" value="NZ_JADEYP010000055.1"/>
</dbReference>
<feature type="chain" id="PRO_5045404261" evidence="1">
    <location>
        <begin position="19"/>
        <end position="620"/>
    </location>
</feature>
<comment type="caution">
    <text evidence="2">The sequence shown here is derived from an EMBL/GenBank/DDBJ whole genome shotgun (WGS) entry which is preliminary data.</text>
</comment>
<evidence type="ECO:0000256" key="1">
    <source>
        <dbReference type="SAM" id="SignalP"/>
    </source>
</evidence>
<name>A0ABS7Z9H5_9SPHI</name>